<feature type="region of interest" description="Disordered" evidence="2">
    <location>
        <begin position="297"/>
        <end position="332"/>
    </location>
</feature>
<dbReference type="PROSITE" id="PS51898">
    <property type="entry name" value="TYR_RECOMBINASE"/>
    <property type="match status" value="1"/>
</dbReference>
<sequence>MNTTFDVRIWSIETYEGKRGRTYWVRWRVAGQPRKEPYKTKALAEGFRSELVTASRKGEAFDIETGRPVSMRRETAVMSWYDLACSFADMKWPHVAATTRRTHAEALTALTVLMLTNARGRPDGKPLRHALSRWAFNTPRRKAKNMPEQVRTTLEWVKRNTRDVASLSRAEVLRPVLDGLTVRLDGAPAAPSVISRRRKIFNTAIEYAVEKRLLPANPLPQLKWKPPKTVTTIDRRSVANPVQVRTLLEGVREQGRIGPRMVAFYACLYYAALRPEEAVRLAKPNLHLPEKGWGEFTLDGADPHAGREWTDSGKNRDSRQLKQRARGETRTVPCPPELTAIINAHVELFGYGPNDRLFVGERNKDELPKGTINRVWRWARAAVFTPEVQASPLAGTPYDLRHAAVSTWLNGGVPPTQVAEWAGQSVEVLLRIYAKCLDGGDAALRQRIERALGHD</sequence>
<dbReference type="Proteomes" id="UP000199696">
    <property type="component" value="Unassembled WGS sequence"/>
</dbReference>
<dbReference type="InterPro" id="IPR002104">
    <property type="entry name" value="Integrase_catalytic"/>
</dbReference>
<keyword evidence="1" id="KW-0233">DNA recombination</keyword>
<dbReference type="GO" id="GO:0003677">
    <property type="term" value="F:DNA binding"/>
    <property type="evidence" value="ECO:0007669"/>
    <property type="project" value="InterPro"/>
</dbReference>
<dbReference type="RefSeq" id="WP_091124287.1">
    <property type="nucleotide sequence ID" value="NZ_FMHY01000002.1"/>
</dbReference>
<dbReference type="EMBL" id="FMHY01000002">
    <property type="protein sequence ID" value="SCL64885.1"/>
    <property type="molecule type" value="Genomic_DNA"/>
</dbReference>
<evidence type="ECO:0000259" key="3">
    <source>
        <dbReference type="PROSITE" id="PS51898"/>
    </source>
</evidence>
<name>A0A1C6VF30_9ACTN</name>
<dbReference type="InterPro" id="IPR013762">
    <property type="entry name" value="Integrase-like_cat_sf"/>
</dbReference>
<dbReference type="PANTHER" id="PTHR30349:SF64">
    <property type="entry name" value="PROPHAGE INTEGRASE INTD-RELATED"/>
    <property type="match status" value="1"/>
</dbReference>
<dbReference type="InterPro" id="IPR050090">
    <property type="entry name" value="Tyrosine_recombinase_XerCD"/>
</dbReference>
<keyword evidence="5" id="KW-1185">Reference proteome</keyword>
<dbReference type="OrthoDB" id="3773913at2"/>
<evidence type="ECO:0000313" key="5">
    <source>
        <dbReference type="Proteomes" id="UP000199696"/>
    </source>
</evidence>
<dbReference type="Gene3D" id="1.10.443.10">
    <property type="entry name" value="Intergrase catalytic core"/>
    <property type="match status" value="1"/>
</dbReference>
<dbReference type="GO" id="GO:0006310">
    <property type="term" value="P:DNA recombination"/>
    <property type="evidence" value="ECO:0007669"/>
    <property type="project" value="UniProtKB-KW"/>
</dbReference>
<dbReference type="PANTHER" id="PTHR30349">
    <property type="entry name" value="PHAGE INTEGRASE-RELATED"/>
    <property type="match status" value="1"/>
</dbReference>
<feature type="compositionally biased region" description="Basic and acidic residues" evidence="2">
    <location>
        <begin position="301"/>
        <end position="329"/>
    </location>
</feature>
<dbReference type="InterPro" id="IPR011010">
    <property type="entry name" value="DNA_brk_join_enz"/>
</dbReference>
<protein>
    <submittedName>
        <fullName evidence="4">Site-specific recombinase XerD</fullName>
    </submittedName>
</protein>
<evidence type="ECO:0000256" key="2">
    <source>
        <dbReference type="SAM" id="MobiDB-lite"/>
    </source>
</evidence>
<reference evidence="5" key="1">
    <citation type="submission" date="2016-06" db="EMBL/GenBank/DDBJ databases">
        <authorList>
            <person name="Varghese N."/>
            <person name="Submissions Spin"/>
        </authorList>
    </citation>
    <scope>NUCLEOTIDE SEQUENCE [LARGE SCALE GENOMIC DNA]</scope>
    <source>
        <strain evidence="5">DSM 44814</strain>
    </source>
</reference>
<dbReference type="SUPFAM" id="SSF56349">
    <property type="entry name" value="DNA breaking-rejoining enzymes"/>
    <property type="match status" value="1"/>
</dbReference>
<evidence type="ECO:0000256" key="1">
    <source>
        <dbReference type="ARBA" id="ARBA00023172"/>
    </source>
</evidence>
<accession>A0A1C6VF30</accession>
<evidence type="ECO:0000313" key="4">
    <source>
        <dbReference type="EMBL" id="SCL64885.1"/>
    </source>
</evidence>
<feature type="domain" description="Tyr recombinase" evidence="3">
    <location>
        <begin position="231"/>
        <end position="449"/>
    </location>
</feature>
<dbReference type="STRING" id="227316.GA0070604_5312"/>
<proteinExistence type="predicted"/>
<dbReference type="GO" id="GO:0015074">
    <property type="term" value="P:DNA integration"/>
    <property type="evidence" value="ECO:0007669"/>
    <property type="project" value="InterPro"/>
</dbReference>
<gene>
    <name evidence="4" type="ORF">GA0070604_5312</name>
</gene>
<dbReference type="AlphaFoldDB" id="A0A1C6VF30"/>
<organism evidence="4 5">
    <name type="scientific">Micromonospora eburnea</name>
    <dbReference type="NCBI Taxonomy" id="227316"/>
    <lineage>
        <taxon>Bacteria</taxon>
        <taxon>Bacillati</taxon>
        <taxon>Actinomycetota</taxon>
        <taxon>Actinomycetes</taxon>
        <taxon>Micromonosporales</taxon>
        <taxon>Micromonosporaceae</taxon>
        <taxon>Micromonospora</taxon>
    </lineage>
</organism>